<evidence type="ECO:0000256" key="5">
    <source>
        <dbReference type="SAM" id="Phobius"/>
    </source>
</evidence>
<protein>
    <recommendedName>
        <fullName evidence="6">Major facilitator superfamily (MFS) profile domain-containing protein</fullName>
    </recommendedName>
</protein>
<feature type="transmembrane region" description="Helical" evidence="5">
    <location>
        <begin position="449"/>
        <end position="469"/>
    </location>
</feature>
<feature type="transmembrane region" description="Helical" evidence="5">
    <location>
        <begin position="418"/>
        <end position="437"/>
    </location>
</feature>
<name>A0A4S8X4V3_AURPU</name>
<evidence type="ECO:0000259" key="6">
    <source>
        <dbReference type="PROSITE" id="PS50850"/>
    </source>
</evidence>
<proteinExistence type="predicted"/>
<feature type="transmembrane region" description="Helical" evidence="5">
    <location>
        <begin position="100"/>
        <end position="124"/>
    </location>
</feature>
<dbReference type="GO" id="GO:0022857">
    <property type="term" value="F:transmembrane transporter activity"/>
    <property type="evidence" value="ECO:0007669"/>
    <property type="project" value="InterPro"/>
</dbReference>
<feature type="domain" description="Major facilitator superfamily (MFS) profile" evidence="6">
    <location>
        <begin position="69"/>
        <end position="557"/>
    </location>
</feature>
<dbReference type="InterPro" id="IPR036259">
    <property type="entry name" value="MFS_trans_sf"/>
</dbReference>
<feature type="transmembrane region" description="Helical" evidence="5">
    <location>
        <begin position="511"/>
        <end position="532"/>
    </location>
</feature>
<dbReference type="SUPFAM" id="SSF103473">
    <property type="entry name" value="MFS general substrate transporter"/>
    <property type="match status" value="1"/>
</dbReference>
<evidence type="ECO:0000256" key="3">
    <source>
        <dbReference type="ARBA" id="ARBA00022989"/>
    </source>
</evidence>
<dbReference type="InterPro" id="IPR011701">
    <property type="entry name" value="MFS"/>
</dbReference>
<dbReference type="Gene3D" id="1.20.1250.20">
    <property type="entry name" value="MFS general substrate transporter like domains"/>
    <property type="match status" value="1"/>
</dbReference>
<feature type="transmembrane region" description="Helical" evidence="5">
    <location>
        <begin position="200"/>
        <end position="218"/>
    </location>
</feature>
<dbReference type="PANTHER" id="PTHR23502:SF29">
    <property type="entry name" value="TRANSPORTER, PUTATIVE (AFU_ORTHOLOGUE AFUA_6G06680)-RELATED"/>
    <property type="match status" value="1"/>
</dbReference>
<dbReference type="EMBL" id="QZAL01000185">
    <property type="protein sequence ID" value="THW34273.1"/>
    <property type="molecule type" value="Genomic_DNA"/>
</dbReference>
<feature type="transmembrane region" description="Helical" evidence="5">
    <location>
        <begin position="224"/>
        <end position="244"/>
    </location>
</feature>
<dbReference type="InterPro" id="IPR020846">
    <property type="entry name" value="MFS_dom"/>
</dbReference>
<evidence type="ECO:0000256" key="1">
    <source>
        <dbReference type="ARBA" id="ARBA00004141"/>
    </source>
</evidence>
<dbReference type="GO" id="GO:0005886">
    <property type="term" value="C:plasma membrane"/>
    <property type="evidence" value="ECO:0007669"/>
    <property type="project" value="TreeGrafter"/>
</dbReference>
<dbReference type="AlphaFoldDB" id="A0A4S8X4V3"/>
<feature type="transmembrane region" description="Helical" evidence="5">
    <location>
        <begin position="374"/>
        <end position="397"/>
    </location>
</feature>
<keyword evidence="3 5" id="KW-1133">Transmembrane helix</keyword>
<dbReference type="Proteomes" id="UP000310687">
    <property type="component" value="Unassembled WGS sequence"/>
</dbReference>
<feature type="transmembrane region" description="Helical" evidence="5">
    <location>
        <begin position="169"/>
        <end position="188"/>
    </location>
</feature>
<gene>
    <name evidence="7" type="ORF">D6D22_08706</name>
</gene>
<comment type="caution">
    <text evidence="7">The sequence shown here is derived from an EMBL/GenBank/DDBJ whole genome shotgun (WGS) entry which is preliminary data.</text>
</comment>
<keyword evidence="4 5" id="KW-0472">Membrane</keyword>
<dbReference type="PROSITE" id="PS50850">
    <property type="entry name" value="MFS"/>
    <property type="match status" value="1"/>
</dbReference>
<evidence type="ECO:0000256" key="4">
    <source>
        <dbReference type="ARBA" id="ARBA00023136"/>
    </source>
</evidence>
<feature type="transmembrane region" description="Helical" evidence="5">
    <location>
        <begin position="136"/>
        <end position="157"/>
    </location>
</feature>
<evidence type="ECO:0000313" key="7">
    <source>
        <dbReference type="EMBL" id="THW34273.1"/>
    </source>
</evidence>
<feature type="transmembrane region" description="Helical" evidence="5">
    <location>
        <begin position="325"/>
        <end position="354"/>
    </location>
</feature>
<reference evidence="7 8" key="1">
    <citation type="submission" date="2018-10" db="EMBL/GenBank/DDBJ databases">
        <title>Fifty Aureobasidium pullulans genomes reveal a recombining polyextremotolerant generalist.</title>
        <authorList>
            <person name="Gostincar C."/>
            <person name="Turk M."/>
            <person name="Zajc J."/>
            <person name="Gunde-Cimerman N."/>
        </authorList>
    </citation>
    <scope>NUCLEOTIDE SEQUENCE [LARGE SCALE GENOMIC DNA]</scope>
    <source>
        <strain evidence="7 8">EXF-11013</strain>
    </source>
</reference>
<organism evidence="7 8">
    <name type="scientific">Aureobasidium pullulans</name>
    <name type="common">Black yeast</name>
    <name type="synonym">Pullularia pullulans</name>
    <dbReference type="NCBI Taxonomy" id="5580"/>
    <lineage>
        <taxon>Eukaryota</taxon>
        <taxon>Fungi</taxon>
        <taxon>Dikarya</taxon>
        <taxon>Ascomycota</taxon>
        <taxon>Pezizomycotina</taxon>
        <taxon>Dothideomycetes</taxon>
        <taxon>Dothideomycetidae</taxon>
        <taxon>Dothideales</taxon>
        <taxon>Saccotheciaceae</taxon>
        <taxon>Aureobasidium</taxon>
    </lineage>
</organism>
<dbReference type="Pfam" id="PF07690">
    <property type="entry name" value="MFS_1"/>
    <property type="match status" value="1"/>
</dbReference>
<accession>A0A4S8X4V3</accession>
<comment type="subcellular location">
    <subcellularLocation>
        <location evidence="1">Membrane</location>
        <topology evidence="1">Multi-pass membrane protein</topology>
    </subcellularLocation>
</comment>
<evidence type="ECO:0000313" key="8">
    <source>
        <dbReference type="Proteomes" id="UP000310687"/>
    </source>
</evidence>
<dbReference type="PANTHER" id="PTHR23502">
    <property type="entry name" value="MAJOR FACILITATOR SUPERFAMILY"/>
    <property type="match status" value="1"/>
</dbReference>
<evidence type="ECO:0000256" key="2">
    <source>
        <dbReference type="ARBA" id="ARBA00022692"/>
    </source>
</evidence>
<feature type="transmembrane region" description="Helical" evidence="5">
    <location>
        <begin position="67"/>
        <end position="88"/>
    </location>
</feature>
<keyword evidence="2 5" id="KW-0812">Transmembrane</keyword>
<sequence length="557" mass="60541">MGHLGVLQVKGSGHVPGTIILNQEDTSSESLTAGLRHGKGRDAHVVLAPQPSEDPNDPLNWSNTKKLTVISILGFGTCLCAATVSPLLNAGLFTLSLQFGVPIGGIAIISGYQLLVAGATGPLISAISRKYGKRPCFLFSSAMCVVGSIIGSTSSTYNGLLAARVVQGFSISAYESLIISVIGDLYFVHQRGLYTSAIQFLLGGVSNFSSVLTGVVTANLGWKYLFHLLIVFVGIQLILTFFFCPETSYIRDHRYDIDVLATDNLKELSEVEKRHEERMDKRSDVTLSKVETALSTVRTIPPKKTFWQEIAIFTGRYSDENLFQLVIAPFAVCSNLAVLWVVVVSGTITATYVAQAFVLAQVFTLPPYNLNASGVGYLSLGPFAGGVIGSLLLGIILDPMIKWMSKRNNGIYEPEYRLVAMIGGLVSGGALMAWGYMLQHAVDVYACAAVHGIVLFGVICVTIATSAYALDAYRDMSNEMFIAGMVFKNFLFYGFSYFVNAWTATAGPAHVFIVFGGVVFALTITTVPLYIFGKRYRNFWHNHNILEKLGIKTHSEY</sequence>